<dbReference type="SUPFAM" id="SSF81606">
    <property type="entry name" value="PP2C-like"/>
    <property type="match status" value="1"/>
</dbReference>
<dbReference type="Pfam" id="PF07228">
    <property type="entry name" value="SpoIIE"/>
    <property type="match status" value="1"/>
</dbReference>
<evidence type="ECO:0000259" key="2">
    <source>
        <dbReference type="PROSITE" id="PS50112"/>
    </source>
</evidence>
<evidence type="ECO:0000313" key="4">
    <source>
        <dbReference type="Proteomes" id="UP001596496"/>
    </source>
</evidence>
<dbReference type="PANTHER" id="PTHR43156">
    <property type="entry name" value="STAGE II SPORULATION PROTEIN E-RELATED"/>
    <property type="match status" value="1"/>
</dbReference>
<feature type="domain" description="PAS" evidence="2">
    <location>
        <begin position="30"/>
        <end position="85"/>
    </location>
</feature>
<dbReference type="EMBL" id="JBHTCG010000013">
    <property type="protein sequence ID" value="MFC7384620.1"/>
    <property type="molecule type" value="Genomic_DNA"/>
</dbReference>
<dbReference type="InterPro" id="IPR013767">
    <property type="entry name" value="PAS_fold"/>
</dbReference>
<dbReference type="RefSeq" id="WP_380828439.1">
    <property type="nucleotide sequence ID" value="NZ_JBHTCG010000013.1"/>
</dbReference>
<dbReference type="InterPro" id="IPR036457">
    <property type="entry name" value="PPM-type-like_dom_sf"/>
</dbReference>
<accession>A0ABW2P8Q6</accession>
<name>A0ABW2P8Q6_9ACTN</name>
<gene>
    <name evidence="3" type="ORF">ACFQSB_20575</name>
</gene>
<dbReference type="InterPro" id="IPR029016">
    <property type="entry name" value="GAF-like_dom_sf"/>
</dbReference>
<dbReference type="InterPro" id="IPR003018">
    <property type="entry name" value="GAF"/>
</dbReference>
<dbReference type="Gene3D" id="3.60.40.10">
    <property type="entry name" value="PPM-type phosphatase domain"/>
    <property type="match status" value="1"/>
</dbReference>
<dbReference type="Proteomes" id="UP001596496">
    <property type="component" value="Unassembled WGS sequence"/>
</dbReference>
<dbReference type="Pfam" id="PF00989">
    <property type="entry name" value="PAS"/>
    <property type="match status" value="1"/>
</dbReference>
<dbReference type="SUPFAM" id="SSF55781">
    <property type="entry name" value="GAF domain-like"/>
    <property type="match status" value="1"/>
</dbReference>
<dbReference type="InterPro" id="IPR035965">
    <property type="entry name" value="PAS-like_dom_sf"/>
</dbReference>
<keyword evidence="1" id="KW-0378">Hydrolase</keyword>
<dbReference type="SMART" id="SM00331">
    <property type="entry name" value="PP2C_SIG"/>
    <property type="match status" value="1"/>
</dbReference>
<organism evidence="3 4">
    <name type="scientific">Sphaerisporangium rhizosphaerae</name>
    <dbReference type="NCBI Taxonomy" id="2269375"/>
    <lineage>
        <taxon>Bacteria</taxon>
        <taxon>Bacillati</taxon>
        <taxon>Actinomycetota</taxon>
        <taxon>Actinomycetes</taxon>
        <taxon>Streptosporangiales</taxon>
        <taxon>Streptosporangiaceae</taxon>
        <taxon>Sphaerisporangium</taxon>
    </lineage>
</organism>
<dbReference type="Pfam" id="PF01590">
    <property type="entry name" value="GAF"/>
    <property type="match status" value="1"/>
</dbReference>
<dbReference type="InterPro" id="IPR052016">
    <property type="entry name" value="Bact_Sigma-Reg"/>
</dbReference>
<dbReference type="InterPro" id="IPR001932">
    <property type="entry name" value="PPM-type_phosphatase-like_dom"/>
</dbReference>
<dbReference type="SUPFAM" id="SSF55785">
    <property type="entry name" value="PYP-like sensor domain (PAS domain)"/>
    <property type="match status" value="1"/>
</dbReference>
<protein>
    <submittedName>
        <fullName evidence="3">SpoIIE family protein phosphatase</fullName>
    </submittedName>
</protein>
<evidence type="ECO:0000256" key="1">
    <source>
        <dbReference type="ARBA" id="ARBA00022801"/>
    </source>
</evidence>
<dbReference type="PROSITE" id="PS50112">
    <property type="entry name" value="PAS"/>
    <property type="match status" value="1"/>
</dbReference>
<reference evidence="4" key="1">
    <citation type="journal article" date="2019" name="Int. J. Syst. Evol. Microbiol.">
        <title>The Global Catalogue of Microorganisms (GCM) 10K type strain sequencing project: providing services to taxonomists for standard genome sequencing and annotation.</title>
        <authorList>
            <consortium name="The Broad Institute Genomics Platform"/>
            <consortium name="The Broad Institute Genome Sequencing Center for Infectious Disease"/>
            <person name="Wu L."/>
            <person name="Ma J."/>
        </authorList>
    </citation>
    <scope>NUCLEOTIDE SEQUENCE [LARGE SCALE GENOMIC DNA]</scope>
    <source>
        <strain evidence="4">CECT 7649</strain>
    </source>
</reference>
<keyword evidence="4" id="KW-1185">Reference proteome</keyword>
<sequence length="567" mass="60722">MAPATRTEAPADEVRRPRPSVRHLAGCAAILLDADGRVTQWGGGAVRLFGRPPEAAMGHDICDLLLRGTRRETVHRALRQVASGVRWCDVLSAECADGRVHDVVFTWEPLAHPGPWGAVMVTAVDASPPLHDGADASARERLALLDELSTHMSATLDPRQAAEDFTAFAVPRVADTATLYVIEGLLRDEEHPERAPDGSMRVRRLALKLGARQTDEVKWHAAFPVDEVVGYSARHPASRCMTANAPVFSSAADLEIDYLDRIIGVLGEPALRYLEMSSFLTVPLTARGMVLGFIALSRFPDRSRFDEHDKALAEDLAVRAAISIDNARLYTRERRTAQALQDNLAPRTLTAPPGLEVAHRYLPASAMRAGGDWYDVIPLSDTRIALVVGDAMGHGAVAAGAMGQLRAAVRALAGTDQPPDAVLRRLDHMAEDMDAIQCATCLYAIVDLATHTCSLACAGHPPPILVSPDGTASVLDLPAGLALGLGDPAFARAFTTTQVPMPPGSTLALYTDGLVESREQDIDTGIATLRRALASPGPTLESTCESIIAALPRQYDDVALLLTRTTS</sequence>
<comment type="caution">
    <text evidence="3">The sequence shown here is derived from an EMBL/GenBank/DDBJ whole genome shotgun (WGS) entry which is preliminary data.</text>
</comment>
<dbReference type="Gene3D" id="3.30.450.20">
    <property type="entry name" value="PAS domain"/>
    <property type="match status" value="1"/>
</dbReference>
<dbReference type="Gene3D" id="3.30.450.40">
    <property type="match status" value="1"/>
</dbReference>
<evidence type="ECO:0000313" key="3">
    <source>
        <dbReference type="EMBL" id="MFC7384620.1"/>
    </source>
</evidence>
<proteinExistence type="predicted"/>
<dbReference type="InterPro" id="IPR000014">
    <property type="entry name" value="PAS"/>
</dbReference>
<dbReference type="CDD" id="cd00130">
    <property type="entry name" value="PAS"/>
    <property type="match status" value="1"/>
</dbReference>
<dbReference type="PANTHER" id="PTHR43156:SF2">
    <property type="entry name" value="STAGE II SPORULATION PROTEIN E"/>
    <property type="match status" value="1"/>
</dbReference>